<keyword evidence="5" id="KW-1185">Reference proteome</keyword>
<name>A0A3S9ZNW6_STRGD</name>
<dbReference type="InterPro" id="IPR027417">
    <property type="entry name" value="P-loop_NTPase"/>
</dbReference>
<evidence type="ECO:0000313" key="3">
    <source>
        <dbReference type="EMBL" id="QCN83562.1"/>
    </source>
</evidence>
<reference evidence="3 5" key="1">
    <citation type="submission" date="2018-04" db="EMBL/GenBank/DDBJ databases">
        <title>Complete genome sequences of Streptomyces griseoviridis K61 and characterization of antagonistic properties of biological control agents.</title>
        <authorList>
            <person name="Mariita R.M."/>
            <person name="Sello J.K."/>
        </authorList>
    </citation>
    <scope>NUCLEOTIDE SEQUENCE [LARGE SCALE GENOMIC DNA]</scope>
    <source>
        <strain evidence="3 5">K61</strain>
    </source>
</reference>
<sequence length="292" mass="32927">MALPEDPHVQQHLDALWPELTPEQLLTELYTDTNFLAEVAPQLTDCERAALLRAAGGEWTASDVPLLDEAAELLGQDNRIDEERKARRRAKDIEYAQGVLDISSGSRAGEDDNPGAAERLGVNELIDAEYLAELQRTEDLRTLAEQAAADRTWSFGHVIVDEAQELSPMVWRLLVRRCPTRSFTIIGDIAQTGSVSGATTWQRALEPFFGTRWRMEQLLRLNSGCRAAGQAGRMVRPVSVRQPSMRWLRYWMCRRPLRTVQMRCSGVEKATLESQPRRRRDQMPSTGLRSGA</sequence>
<organism evidence="2 4">
    <name type="scientific">Streptomyces griseoviridis</name>
    <dbReference type="NCBI Taxonomy" id="45398"/>
    <lineage>
        <taxon>Bacteria</taxon>
        <taxon>Bacillati</taxon>
        <taxon>Actinomycetota</taxon>
        <taxon>Actinomycetes</taxon>
        <taxon>Kitasatosporales</taxon>
        <taxon>Streptomycetaceae</taxon>
        <taxon>Streptomyces</taxon>
    </lineage>
</organism>
<dbReference type="EMBL" id="CP034687">
    <property type="protein sequence ID" value="AZS89600.1"/>
    <property type="molecule type" value="Genomic_DNA"/>
</dbReference>
<evidence type="ECO:0000313" key="2">
    <source>
        <dbReference type="EMBL" id="AZS89600.1"/>
    </source>
</evidence>
<dbReference type="Gene3D" id="3.40.50.300">
    <property type="entry name" value="P-loop containing nucleotide triphosphate hydrolases"/>
    <property type="match status" value="1"/>
</dbReference>
<dbReference type="AlphaFoldDB" id="A0A3S9ZNW6"/>
<evidence type="ECO:0000256" key="1">
    <source>
        <dbReference type="SAM" id="MobiDB-lite"/>
    </source>
</evidence>
<protein>
    <submittedName>
        <fullName evidence="2">Uncharacterized protein</fullName>
    </submittedName>
</protein>
<gene>
    <name evidence="3" type="ORF">DDJ31_00075</name>
    <name evidence="2" type="ORF">ELQ87_39160</name>
</gene>
<feature type="region of interest" description="Disordered" evidence="1">
    <location>
        <begin position="268"/>
        <end position="292"/>
    </location>
</feature>
<dbReference type="SUPFAM" id="SSF52540">
    <property type="entry name" value="P-loop containing nucleoside triphosphate hydrolases"/>
    <property type="match status" value="1"/>
</dbReference>
<evidence type="ECO:0000313" key="5">
    <source>
        <dbReference type="Proteomes" id="UP000501753"/>
    </source>
</evidence>
<accession>A0A3S9ZNW6</accession>
<evidence type="ECO:0000313" key="4">
    <source>
        <dbReference type="Proteomes" id="UP000271291"/>
    </source>
</evidence>
<feature type="compositionally biased region" description="Polar residues" evidence="1">
    <location>
        <begin position="283"/>
        <end position="292"/>
    </location>
</feature>
<reference evidence="2 4" key="2">
    <citation type="submission" date="2018-12" db="EMBL/GenBank/DDBJ databases">
        <title>Streptomyces griseoviridis F1-27 complete genome.</title>
        <authorList>
            <person name="Mariita R.M."/>
            <person name="Sello J.K."/>
        </authorList>
    </citation>
    <scope>NUCLEOTIDE SEQUENCE [LARGE SCALE GENOMIC DNA]</scope>
    <source>
        <strain evidence="2 4">F1-27</strain>
    </source>
</reference>
<dbReference type="Proteomes" id="UP000271291">
    <property type="component" value="Chromosome"/>
</dbReference>
<proteinExistence type="predicted"/>
<dbReference type="OrthoDB" id="9787585at2"/>
<dbReference type="EMBL" id="CP029078">
    <property type="protein sequence ID" value="QCN83562.1"/>
    <property type="molecule type" value="Genomic_DNA"/>
</dbReference>
<dbReference type="KEGG" id="sgd:ELQ87_39160"/>
<dbReference type="Proteomes" id="UP000501753">
    <property type="component" value="Chromosome"/>
</dbReference>